<gene>
    <name evidence="2" type="ORF">L2740_12605</name>
</gene>
<name>A0A9X2CDN3_9GAMM</name>
<feature type="transmembrane region" description="Helical" evidence="1">
    <location>
        <begin position="34"/>
        <end position="56"/>
    </location>
</feature>
<proteinExistence type="predicted"/>
<evidence type="ECO:0000313" key="3">
    <source>
        <dbReference type="Proteomes" id="UP001139293"/>
    </source>
</evidence>
<dbReference type="RefSeq" id="WP_248950536.1">
    <property type="nucleotide sequence ID" value="NZ_JAKILB010000007.1"/>
</dbReference>
<comment type="caution">
    <text evidence="2">The sequence shown here is derived from an EMBL/GenBank/DDBJ whole genome shotgun (WGS) entry which is preliminary data.</text>
</comment>
<keyword evidence="1" id="KW-1133">Transmembrane helix</keyword>
<organism evidence="2 3">
    <name type="scientific">Shewanella pneumatophori</name>
    <dbReference type="NCBI Taxonomy" id="314092"/>
    <lineage>
        <taxon>Bacteria</taxon>
        <taxon>Pseudomonadati</taxon>
        <taxon>Pseudomonadota</taxon>
        <taxon>Gammaproteobacteria</taxon>
        <taxon>Alteromonadales</taxon>
        <taxon>Shewanellaceae</taxon>
        <taxon>Shewanella</taxon>
    </lineage>
</organism>
<keyword evidence="1" id="KW-0472">Membrane</keyword>
<reference evidence="2" key="1">
    <citation type="submission" date="2022-01" db="EMBL/GenBank/DDBJ databases">
        <title>Whole genome-based taxonomy of the Shewanellaceae.</title>
        <authorList>
            <person name="Martin-Rodriguez A.J."/>
        </authorList>
    </citation>
    <scope>NUCLEOTIDE SEQUENCE</scope>
    <source>
        <strain evidence="2">KCTC 23973</strain>
    </source>
</reference>
<dbReference type="Proteomes" id="UP001139293">
    <property type="component" value="Unassembled WGS sequence"/>
</dbReference>
<dbReference type="AlphaFoldDB" id="A0A9X2CDN3"/>
<keyword evidence="3" id="KW-1185">Reference proteome</keyword>
<accession>A0A9X2CDN3</accession>
<protein>
    <submittedName>
        <fullName evidence="2">Uncharacterized protein</fullName>
    </submittedName>
</protein>
<dbReference type="EMBL" id="JAKILB010000007">
    <property type="protein sequence ID" value="MCL1139383.1"/>
    <property type="molecule type" value="Genomic_DNA"/>
</dbReference>
<sequence>MNQLQYRLEQETLKTNQAILAAIENSHRFSWQDYITLLTSLLTIFIAIVVPLYLFFRQRKFEVEVLEKQRVEFRKAAVIRLMHQTTSMVTSVCKPLLFIANISKDLTNSEQLEILNSNNMQLVEELTQFGELGAELRVIFNDDSEMADIYLDFQQKYNSAISKSLLAFKECKTQGSEPFWQDKYDFNEQLSIVRTSGEAIVSILQKRFKEI</sequence>
<evidence type="ECO:0000256" key="1">
    <source>
        <dbReference type="SAM" id="Phobius"/>
    </source>
</evidence>
<evidence type="ECO:0000313" key="2">
    <source>
        <dbReference type="EMBL" id="MCL1139383.1"/>
    </source>
</evidence>
<keyword evidence="1" id="KW-0812">Transmembrane</keyword>